<organism evidence="4 5">
    <name type="scientific">Echinicola strongylocentroti</name>
    <dbReference type="NCBI Taxonomy" id="1795355"/>
    <lineage>
        <taxon>Bacteria</taxon>
        <taxon>Pseudomonadati</taxon>
        <taxon>Bacteroidota</taxon>
        <taxon>Cytophagia</taxon>
        <taxon>Cytophagales</taxon>
        <taxon>Cyclobacteriaceae</taxon>
        <taxon>Echinicola</taxon>
    </lineage>
</organism>
<dbReference type="Gene3D" id="2.60.120.1440">
    <property type="match status" value="1"/>
</dbReference>
<reference evidence="4 5" key="1">
    <citation type="submission" date="2018-06" db="EMBL/GenBank/DDBJ databases">
        <title>Echinicola strongylocentroti sp. nov., isolated from a sea urchin Strongylocentrotus intermedius.</title>
        <authorList>
            <person name="Bae S.S."/>
        </authorList>
    </citation>
    <scope>NUCLEOTIDE SEQUENCE [LARGE SCALE GENOMIC DNA]</scope>
    <source>
        <strain evidence="4 5">MEBiC08714</strain>
    </source>
</reference>
<dbReference type="Pfam" id="PF04773">
    <property type="entry name" value="FecR"/>
    <property type="match status" value="1"/>
</dbReference>
<dbReference type="AlphaFoldDB" id="A0A2Z4IEY8"/>
<dbReference type="KEGG" id="est:DN752_02235"/>
<dbReference type="InterPro" id="IPR012373">
    <property type="entry name" value="Ferrdict_sens_TM"/>
</dbReference>
<evidence type="ECO:0000259" key="3">
    <source>
        <dbReference type="Pfam" id="PF16344"/>
    </source>
</evidence>
<dbReference type="Proteomes" id="UP000248688">
    <property type="component" value="Chromosome"/>
</dbReference>
<keyword evidence="5" id="KW-1185">Reference proteome</keyword>
<dbReference type="RefSeq" id="WP_112782468.1">
    <property type="nucleotide sequence ID" value="NZ_CP030041.1"/>
</dbReference>
<evidence type="ECO:0000313" key="5">
    <source>
        <dbReference type="Proteomes" id="UP000248688"/>
    </source>
</evidence>
<dbReference type="GO" id="GO:0016989">
    <property type="term" value="F:sigma factor antagonist activity"/>
    <property type="evidence" value="ECO:0007669"/>
    <property type="project" value="TreeGrafter"/>
</dbReference>
<evidence type="ECO:0000259" key="2">
    <source>
        <dbReference type="Pfam" id="PF04773"/>
    </source>
</evidence>
<keyword evidence="1" id="KW-0472">Membrane</keyword>
<name>A0A2Z4IEY8_9BACT</name>
<dbReference type="PANTHER" id="PTHR30273">
    <property type="entry name" value="PERIPLASMIC SIGNAL SENSOR AND SIGMA FACTOR ACTIVATOR FECR-RELATED"/>
    <property type="match status" value="1"/>
</dbReference>
<keyword evidence="1" id="KW-0812">Transmembrane</keyword>
<dbReference type="InterPro" id="IPR006860">
    <property type="entry name" value="FecR"/>
</dbReference>
<evidence type="ECO:0000313" key="4">
    <source>
        <dbReference type="EMBL" id="AWW29048.1"/>
    </source>
</evidence>
<dbReference type="EMBL" id="CP030041">
    <property type="protein sequence ID" value="AWW29048.1"/>
    <property type="molecule type" value="Genomic_DNA"/>
</dbReference>
<protein>
    <submittedName>
        <fullName evidence="4">Anti-sigma factor</fullName>
    </submittedName>
</protein>
<dbReference type="Pfam" id="PF16344">
    <property type="entry name" value="FecR_C"/>
    <property type="match status" value="1"/>
</dbReference>
<dbReference type="PANTHER" id="PTHR30273:SF2">
    <property type="entry name" value="PROTEIN FECR"/>
    <property type="match status" value="1"/>
</dbReference>
<evidence type="ECO:0000256" key="1">
    <source>
        <dbReference type="SAM" id="Phobius"/>
    </source>
</evidence>
<accession>A0A2Z4IEY8</accession>
<feature type="transmembrane region" description="Helical" evidence="1">
    <location>
        <begin position="112"/>
        <end position="130"/>
    </location>
</feature>
<dbReference type="PIRSF" id="PIRSF018266">
    <property type="entry name" value="FecR"/>
    <property type="match status" value="1"/>
</dbReference>
<feature type="domain" description="Protein FecR C-terminal" evidence="3">
    <location>
        <begin position="282"/>
        <end position="348"/>
    </location>
</feature>
<dbReference type="OrthoDB" id="1099916at2"/>
<dbReference type="InterPro" id="IPR032508">
    <property type="entry name" value="FecR_C"/>
</dbReference>
<sequence length="354" mass="40317">MNKDKNILKYRDYELEDFLADEFFISWAKNPDGEGGHFWEKWIAENAIKREMVLEAASMVRSLTYEKRPQLSDSAYLEIFENVLRSDPRLENEDLSQQQRSSWRSWFGLHKVAAALVFAFCIWVVVQVYIVEPQAVEAVQEVAWEISENPPGVRSTLKMGDGSTISLNASSKLSFPEHFSDSMRMVKLEGEAFFDIKKDGRPFIVELGNTQVEVMGTTFNVRNPLDGDLAVALISGKVKVKDEIGNQVILKPSEMLSVQPNGELSLTSFDPLEVTGWKNKVLVFRKSDRAEIIQKISDWYGVDVTCDPHISRSWAYSGEYKNESLENVLEGIKRTLGINYEIDGKQVKLMKGRK</sequence>
<dbReference type="Gene3D" id="3.55.50.30">
    <property type="match status" value="1"/>
</dbReference>
<feature type="domain" description="FecR protein" evidence="2">
    <location>
        <begin position="152"/>
        <end position="239"/>
    </location>
</feature>
<proteinExistence type="predicted"/>
<keyword evidence="1" id="KW-1133">Transmembrane helix</keyword>
<gene>
    <name evidence="4" type="ORF">DN752_02235</name>
</gene>